<evidence type="ECO:0000256" key="1">
    <source>
        <dbReference type="SAM" id="MobiDB-lite"/>
    </source>
</evidence>
<name>A0A5N5LIA2_9ROSI</name>
<evidence type="ECO:0000313" key="3">
    <source>
        <dbReference type="Proteomes" id="UP000326939"/>
    </source>
</evidence>
<reference evidence="3" key="1">
    <citation type="journal article" date="2019" name="Gigascience">
        <title>De novo genome assembly of the endangered Acer yangbiense, a plant species with extremely small populations endemic to Yunnan Province, China.</title>
        <authorList>
            <person name="Yang J."/>
            <person name="Wariss H.M."/>
            <person name="Tao L."/>
            <person name="Zhang R."/>
            <person name="Yun Q."/>
            <person name="Hollingsworth P."/>
            <person name="Dao Z."/>
            <person name="Luo G."/>
            <person name="Guo H."/>
            <person name="Ma Y."/>
            <person name="Sun W."/>
        </authorList>
    </citation>
    <scope>NUCLEOTIDE SEQUENCE [LARGE SCALE GENOMIC DNA]</scope>
    <source>
        <strain evidence="3">cv. br00</strain>
    </source>
</reference>
<protein>
    <submittedName>
        <fullName evidence="2">Uncharacterized protein</fullName>
    </submittedName>
</protein>
<keyword evidence="3" id="KW-1185">Reference proteome</keyword>
<dbReference type="EMBL" id="VDCV01000009">
    <property type="protein sequence ID" value="KAB5541716.1"/>
    <property type="molecule type" value="Genomic_DNA"/>
</dbReference>
<sequence>MASYQFLNHPNQVRDSSCFMINTTARHGFSKSQMCLQKILHIITSYPPQEISKEASLNGEILEFEENRGIDIDLNMGLSPAWSEANDHENHSPESSSLLSASSFVEKGLKNDSSMEVLTADKSSSEGECCLKVNGDQFGRDSPTIQATGEEPQVVDDATIEISKTTNFKHPANEINCKIEVINDDQEMAKVKEEETKKEPVKVEPCHGEKNKTNKDCLDLLIEAAGMVSGNSEDKESDSDKHEETKRSRKCSLVVDLYEDNTSSPAVRSKRRRSQVLPHRYRDSSVLLEPWKRMPKPQKAETTAATAVSKKRKFMRNDCRKEKHLEDNVMEEALLVERGNSGGF</sequence>
<accession>A0A5N5LIA2</accession>
<feature type="region of interest" description="Disordered" evidence="1">
    <location>
        <begin position="228"/>
        <end position="248"/>
    </location>
</feature>
<dbReference type="AlphaFoldDB" id="A0A5N5LIA2"/>
<evidence type="ECO:0000313" key="2">
    <source>
        <dbReference type="EMBL" id="KAB5541716.1"/>
    </source>
</evidence>
<comment type="caution">
    <text evidence="2">The sequence shown here is derived from an EMBL/GenBank/DDBJ whole genome shotgun (WGS) entry which is preliminary data.</text>
</comment>
<dbReference type="Proteomes" id="UP000326939">
    <property type="component" value="Chromosome 9"/>
</dbReference>
<feature type="compositionally biased region" description="Basic and acidic residues" evidence="1">
    <location>
        <begin position="232"/>
        <end position="246"/>
    </location>
</feature>
<organism evidence="2 3">
    <name type="scientific">Salix brachista</name>
    <dbReference type="NCBI Taxonomy" id="2182728"/>
    <lineage>
        <taxon>Eukaryota</taxon>
        <taxon>Viridiplantae</taxon>
        <taxon>Streptophyta</taxon>
        <taxon>Embryophyta</taxon>
        <taxon>Tracheophyta</taxon>
        <taxon>Spermatophyta</taxon>
        <taxon>Magnoliopsida</taxon>
        <taxon>eudicotyledons</taxon>
        <taxon>Gunneridae</taxon>
        <taxon>Pentapetalae</taxon>
        <taxon>rosids</taxon>
        <taxon>fabids</taxon>
        <taxon>Malpighiales</taxon>
        <taxon>Salicaceae</taxon>
        <taxon>Saliceae</taxon>
        <taxon>Salix</taxon>
    </lineage>
</organism>
<gene>
    <name evidence="2" type="ORF">DKX38_014690</name>
</gene>
<proteinExistence type="predicted"/>